<accession>A0A562KHU7</accession>
<evidence type="ECO:0000313" key="3">
    <source>
        <dbReference type="Proteomes" id="UP000317176"/>
    </source>
</evidence>
<evidence type="ECO:0000313" key="2">
    <source>
        <dbReference type="EMBL" id="TWH94914.1"/>
    </source>
</evidence>
<dbReference type="Proteomes" id="UP000317176">
    <property type="component" value="Unassembled WGS sequence"/>
</dbReference>
<gene>
    <name evidence="2" type="ORF">IQ17_06692</name>
</gene>
<organism evidence="2 3">
    <name type="scientific">Bradyrhizobium daqingense</name>
    <dbReference type="NCBI Taxonomy" id="993502"/>
    <lineage>
        <taxon>Bacteria</taxon>
        <taxon>Pseudomonadati</taxon>
        <taxon>Pseudomonadota</taxon>
        <taxon>Alphaproteobacteria</taxon>
        <taxon>Hyphomicrobiales</taxon>
        <taxon>Nitrobacteraceae</taxon>
        <taxon>Bradyrhizobium</taxon>
    </lineage>
</organism>
<dbReference type="AlphaFoldDB" id="A0A562KHU7"/>
<keyword evidence="3" id="KW-1185">Reference proteome</keyword>
<dbReference type="EMBL" id="VLKL01000034">
    <property type="protein sequence ID" value="TWH94914.1"/>
    <property type="molecule type" value="Genomic_DNA"/>
</dbReference>
<comment type="caution">
    <text evidence="2">The sequence shown here is derived from an EMBL/GenBank/DDBJ whole genome shotgun (WGS) entry which is preliminary data.</text>
</comment>
<proteinExistence type="predicted"/>
<protein>
    <submittedName>
        <fullName evidence="2">Uncharacterized protein</fullName>
    </submittedName>
</protein>
<sequence length="107" mass="11787">MQARDVMASPVTTCRPNDAAPRPSALCSPRILYSRLLLLLINRRDTLAKQYGSVRKTRNALVTAAEISQPTERRIVQSKQALVVTEANLDKRSILQTLAASSPNRAT</sequence>
<feature type="region of interest" description="Disordered" evidence="1">
    <location>
        <begin position="1"/>
        <end position="22"/>
    </location>
</feature>
<name>A0A562KHU7_9BRAD</name>
<reference evidence="2 3" key="1">
    <citation type="journal article" date="2015" name="Stand. Genomic Sci.">
        <title>Genomic Encyclopedia of Bacterial and Archaeal Type Strains, Phase III: the genomes of soil and plant-associated and newly described type strains.</title>
        <authorList>
            <person name="Whitman W.B."/>
            <person name="Woyke T."/>
            <person name="Klenk H.P."/>
            <person name="Zhou Y."/>
            <person name="Lilburn T.G."/>
            <person name="Beck B.J."/>
            <person name="De Vos P."/>
            <person name="Vandamme P."/>
            <person name="Eisen J.A."/>
            <person name="Garrity G."/>
            <person name="Hugenholtz P."/>
            <person name="Kyrpides N.C."/>
        </authorList>
    </citation>
    <scope>NUCLEOTIDE SEQUENCE [LARGE SCALE GENOMIC DNA]</scope>
    <source>
        <strain evidence="2 3">CGMCC 1.10947</strain>
    </source>
</reference>
<evidence type="ECO:0000256" key="1">
    <source>
        <dbReference type="SAM" id="MobiDB-lite"/>
    </source>
</evidence>